<name>A0A4P9W961_9FUNG</name>
<dbReference type="InterPro" id="IPR011042">
    <property type="entry name" value="6-blade_b-propeller_TolB-like"/>
</dbReference>
<reference evidence="6" key="1">
    <citation type="journal article" date="2018" name="Nat. Microbiol.">
        <title>Leveraging single-cell genomics to expand the fungal tree of life.</title>
        <authorList>
            <person name="Ahrendt S.R."/>
            <person name="Quandt C.A."/>
            <person name="Ciobanu D."/>
            <person name="Clum A."/>
            <person name="Salamov A."/>
            <person name="Andreopoulos B."/>
            <person name="Cheng J.F."/>
            <person name="Woyke T."/>
            <person name="Pelin A."/>
            <person name="Henrissat B."/>
            <person name="Reynolds N.K."/>
            <person name="Benny G.L."/>
            <person name="Smith M.E."/>
            <person name="James T.Y."/>
            <person name="Grigoriev I.V."/>
        </authorList>
    </citation>
    <scope>NUCLEOTIDE SEQUENCE [LARGE SCALE GENOMIC DNA]</scope>
</reference>
<keyword evidence="1" id="KW-0560">Oxidoreductase</keyword>
<evidence type="ECO:0000313" key="5">
    <source>
        <dbReference type="EMBL" id="RKO86736.1"/>
    </source>
</evidence>
<dbReference type="Pfam" id="PF00725">
    <property type="entry name" value="3HCDH"/>
    <property type="match status" value="1"/>
</dbReference>
<gene>
    <name evidence="5" type="ORF">BDK51DRAFT_45736</name>
</gene>
<dbReference type="EMBL" id="KZ997954">
    <property type="protein sequence ID" value="RKO86736.1"/>
    <property type="molecule type" value="Genomic_DNA"/>
</dbReference>
<dbReference type="GO" id="GO:0006631">
    <property type="term" value="P:fatty acid metabolic process"/>
    <property type="evidence" value="ECO:0007669"/>
    <property type="project" value="InterPro"/>
</dbReference>
<dbReference type="Gene3D" id="2.120.10.30">
    <property type="entry name" value="TolB, C-terminal domain"/>
    <property type="match status" value="2"/>
</dbReference>
<dbReference type="InterPro" id="IPR006176">
    <property type="entry name" value="3-OHacyl-CoA_DH_NAD-bd"/>
</dbReference>
<feature type="compositionally biased region" description="Pro residues" evidence="2">
    <location>
        <begin position="22"/>
        <end position="32"/>
    </location>
</feature>
<dbReference type="InterPro" id="IPR000033">
    <property type="entry name" value="LDLR_classB_rpt"/>
</dbReference>
<dbReference type="SMART" id="SM00135">
    <property type="entry name" value="LY"/>
    <property type="match status" value="4"/>
</dbReference>
<feature type="compositionally biased region" description="Polar residues" evidence="2">
    <location>
        <begin position="36"/>
        <end position="46"/>
    </location>
</feature>
<dbReference type="InterPro" id="IPR006108">
    <property type="entry name" value="3HC_DH_C"/>
</dbReference>
<organism evidence="5 6">
    <name type="scientific">Blyttiomyces helicus</name>
    <dbReference type="NCBI Taxonomy" id="388810"/>
    <lineage>
        <taxon>Eukaryota</taxon>
        <taxon>Fungi</taxon>
        <taxon>Fungi incertae sedis</taxon>
        <taxon>Chytridiomycota</taxon>
        <taxon>Chytridiomycota incertae sedis</taxon>
        <taxon>Chytridiomycetes</taxon>
        <taxon>Chytridiomycetes incertae sedis</taxon>
        <taxon>Blyttiomyces</taxon>
    </lineage>
</organism>
<sequence>MLLPWRCLSKCYRLGTSYTVRPHPPSRVPLPHPASRSFTSTPTPLQASIPPTLPRSTYKAPTTLTGRPLTVVGAGTLGRRIALAWLTRGGIVHLVDVRPSQLADAGEFVEAEIGRLLRHVEGASRGSLRTFEGGLEDAVAGAWCVIEAVPEKLDLKTDILCQLDKMLPTDCIIATTSSSFLSRQVTTPSSPAPPLEAQSFFAWSNRRRIREKISDVLANVAHPERVICTHYHVTPDKIPVEVMPNKHTDSRVAPLLIREAARHGIEPVYLKKESAGLIYDRIEAAINREALSIVAEGVAEPIHVDSIMKALGHRTGAFEKLDRVGLDVALDIERRYANARGGHLSPEPANLLQGYVDSVRLGEKSGAGFFIHAKDDPRSNPDRLVYLDFLNGRIVSCNAAGGDPKIIVSDQSLPDGVAVDQRRGGSVLCCEKIYWTNMGSLTENNGTIQSCDLNGTNIQTIVPPGMTHTPKQLRLDTTNDKLYWCDREGMRVMRCNLDGTHIETLVQPGDFRVADNPHAHCVGIALDLTRGLVYWTQKGAMKEGAGRILRAPIELREGETPSTRSDIQTLFHSLPEPVDLALDETTQTIYWTDRGAPPLGQTLNCASVADAFYEPRTAEKGWVVADGLHEVIGLALDVEKCRAYVTNLMGDLYVVDLRDGRRTLLKAGGTHLTGVTFVKGGGWEGLV</sequence>
<keyword evidence="6" id="KW-1185">Reference proteome</keyword>
<feature type="domain" description="3-hydroxyacyl-CoA dehydrogenase NAD binding" evidence="4">
    <location>
        <begin position="69"/>
        <end position="185"/>
    </location>
</feature>
<evidence type="ECO:0000313" key="6">
    <source>
        <dbReference type="Proteomes" id="UP000269721"/>
    </source>
</evidence>
<evidence type="ECO:0000259" key="3">
    <source>
        <dbReference type="Pfam" id="PF00725"/>
    </source>
</evidence>
<evidence type="ECO:0000259" key="4">
    <source>
        <dbReference type="Pfam" id="PF02737"/>
    </source>
</evidence>
<feature type="domain" description="3-hydroxyacyl-CoA dehydrogenase C-terminal" evidence="3">
    <location>
        <begin position="276"/>
        <end position="370"/>
    </location>
</feature>
<protein>
    <recommendedName>
        <fullName evidence="7">3-hydroxyacyl-CoA dehydrogenase NAD binding domain-containing protein</fullName>
    </recommendedName>
</protein>
<dbReference type="Gene3D" id="1.10.1040.10">
    <property type="entry name" value="N-(1-d-carboxylethyl)-l-norvaline Dehydrogenase, domain 2"/>
    <property type="match status" value="1"/>
</dbReference>
<dbReference type="Pfam" id="PF02737">
    <property type="entry name" value="3HCDH_N"/>
    <property type="match status" value="1"/>
</dbReference>
<dbReference type="Gene3D" id="3.40.50.720">
    <property type="entry name" value="NAD(P)-binding Rossmann-like Domain"/>
    <property type="match status" value="1"/>
</dbReference>
<evidence type="ECO:0000256" key="1">
    <source>
        <dbReference type="ARBA" id="ARBA00023002"/>
    </source>
</evidence>
<dbReference type="Proteomes" id="UP000269721">
    <property type="component" value="Unassembled WGS sequence"/>
</dbReference>
<dbReference type="InterPro" id="IPR036291">
    <property type="entry name" value="NAD(P)-bd_dom_sf"/>
</dbReference>
<dbReference type="SUPFAM" id="SSF101898">
    <property type="entry name" value="NHL repeat"/>
    <property type="match status" value="1"/>
</dbReference>
<accession>A0A4P9W961</accession>
<dbReference type="OrthoDB" id="3041650at2759"/>
<dbReference type="GO" id="GO:0070403">
    <property type="term" value="F:NAD+ binding"/>
    <property type="evidence" value="ECO:0007669"/>
    <property type="project" value="InterPro"/>
</dbReference>
<feature type="region of interest" description="Disordered" evidence="2">
    <location>
        <begin position="22"/>
        <end position="61"/>
    </location>
</feature>
<dbReference type="SUPFAM" id="SSF48179">
    <property type="entry name" value="6-phosphogluconate dehydrogenase C-terminal domain-like"/>
    <property type="match status" value="1"/>
</dbReference>
<evidence type="ECO:0008006" key="7">
    <source>
        <dbReference type="Google" id="ProtNLM"/>
    </source>
</evidence>
<proteinExistence type="predicted"/>
<dbReference type="PANTHER" id="PTHR48075:SF3">
    <property type="entry name" value="3-HYDROXYACYL-COA DEHYDROGENASE"/>
    <property type="match status" value="1"/>
</dbReference>
<dbReference type="AlphaFoldDB" id="A0A4P9W961"/>
<dbReference type="SUPFAM" id="SSF51735">
    <property type="entry name" value="NAD(P)-binding Rossmann-fold domains"/>
    <property type="match status" value="1"/>
</dbReference>
<evidence type="ECO:0000256" key="2">
    <source>
        <dbReference type="SAM" id="MobiDB-lite"/>
    </source>
</evidence>
<dbReference type="PANTHER" id="PTHR48075">
    <property type="entry name" value="3-HYDROXYACYL-COA DEHYDROGENASE FAMILY PROTEIN"/>
    <property type="match status" value="1"/>
</dbReference>
<dbReference type="InterPro" id="IPR008927">
    <property type="entry name" value="6-PGluconate_DH-like_C_sf"/>
</dbReference>
<dbReference type="InterPro" id="IPR013328">
    <property type="entry name" value="6PGD_dom2"/>
</dbReference>
<dbReference type="GO" id="GO:0016616">
    <property type="term" value="F:oxidoreductase activity, acting on the CH-OH group of donors, NAD or NADP as acceptor"/>
    <property type="evidence" value="ECO:0007669"/>
    <property type="project" value="InterPro"/>
</dbReference>